<dbReference type="GO" id="GO:0004693">
    <property type="term" value="F:cyclin-dependent protein serine/threonine kinase activity"/>
    <property type="evidence" value="ECO:0007669"/>
    <property type="project" value="UniProtKB-EC"/>
</dbReference>
<evidence type="ECO:0000256" key="6">
    <source>
        <dbReference type="ARBA" id="ARBA00022679"/>
    </source>
</evidence>
<keyword evidence="6" id="KW-0808">Transferase</keyword>
<feature type="region of interest" description="Disordered" evidence="17">
    <location>
        <begin position="939"/>
        <end position="979"/>
    </location>
</feature>
<feature type="compositionally biased region" description="Low complexity" evidence="17">
    <location>
        <begin position="171"/>
        <end position="186"/>
    </location>
</feature>
<keyword evidence="9 16" id="KW-0067">ATP-binding</keyword>
<feature type="compositionally biased region" description="Basic residues" evidence="17">
    <location>
        <begin position="55"/>
        <end position="68"/>
    </location>
</feature>
<comment type="catalytic activity">
    <reaction evidence="13">
        <text>L-threonyl-[protein] + ATP = O-phospho-L-threonyl-[protein] + ADP + H(+)</text>
        <dbReference type="Rhea" id="RHEA:46608"/>
        <dbReference type="Rhea" id="RHEA-COMP:11060"/>
        <dbReference type="Rhea" id="RHEA-COMP:11605"/>
        <dbReference type="ChEBI" id="CHEBI:15378"/>
        <dbReference type="ChEBI" id="CHEBI:30013"/>
        <dbReference type="ChEBI" id="CHEBI:30616"/>
        <dbReference type="ChEBI" id="CHEBI:61977"/>
        <dbReference type="ChEBI" id="CHEBI:456216"/>
        <dbReference type="EC" id="2.7.11.22"/>
    </reaction>
</comment>
<feature type="compositionally biased region" description="Basic and acidic residues" evidence="17">
    <location>
        <begin position="116"/>
        <end position="135"/>
    </location>
</feature>
<evidence type="ECO:0000256" key="17">
    <source>
        <dbReference type="SAM" id="MobiDB-lite"/>
    </source>
</evidence>
<dbReference type="GO" id="GO:0008024">
    <property type="term" value="C:cyclin/CDK positive transcription elongation factor complex"/>
    <property type="evidence" value="ECO:0007669"/>
    <property type="project" value="TreeGrafter"/>
</dbReference>
<feature type="compositionally biased region" description="Low complexity" evidence="17">
    <location>
        <begin position="238"/>
        <end position="248"/>
    </location>
</feature>
<evidence type="ECO:0000313" key="19">
    <source>
        <dbReference type="EMBL" id="VDK80595.1"/>
    </source>
</evidence>
<evidence type="ECO:0000256" key="11">
    <source>
        <dbReference type="ARBA" id="ARBA00040213"/>
    </source>
</evidence>
<evidence type="ECO:0000256" key="13">
    <source>
        <dbReference type="ARBA" id="ARBA00047811"/>
    </source>
</evidence>
<dbReference type="GO" id="GO:0008353">
    <property type="term" value="F:RNA polymerase II CTD heptapeptide repeat kinase activity"/>
    <property type="evidence" value="ECO:0007669"/>
    <property type="project" value="UniProtKB-EC"/>
</dbReference>
<evidence type="ECO:0000313" key="20">
    <source>
        <dbReference type="Proteomes" id="UP000277928"/>
    </source>
</evidence>
<dbReference type="AlphaFoldDB" id="A0A3P6TI36"/>
<dbReference type="Proteomes" id="UP000277928">
    <property type="component" value="Unassembled WGS sequence"/>
</dbReference>
<dbReference type="InterPro" id="IPR000719">
    <property type="entry name" value="Prot_kinase_dom"/>
</dbReference>
<feature type="compositionally biased region" description="Basic residues" evidence="17">
    <location>
        <begin position="219"/>
        <end position="236"/>
    </location>
</feature>
<evidence type="ECO:0000256" key="7">
    <source>
        <dbReference type="ARBA" id="ARBA00022741"/>
    </source>
</evidence>
<proteinExistence type="inferred from homology"/>
<feature type="domain" description="Protein kinase" evidence="18">
    <location>
        <begin position="448"/>
        <end position="741"/>
    </location>
</feature>
<dbReference type="Pfam" id="PF00069">
    <property type="entry name" value="Pkinase"/>
    <property type="match status" value="1"/>
</dbReference>
<feature type="compositionally biased region" description="Pro residues" evidence="17">
    <location>
        <begin position="249"/>
        <end position="265"/>
    </location>
</feature>
<dbReference type="SMART" id="SM00220">
    <property type="entry name" value="S_TKc"/>
    <property type="match status" value="1"/>
</dbReference>
<evidence type="ECO:0000256" key="15">
    <source>
        <dbReference type="ARBA" id="ARBA00049280"/>
    </source>
</evidence>
<feature type="compositionally biased region" description="Basic and acidic residues" evidence="17">
    <location>
        <begin position="939"/>
        <end position="960"/>
    </location>
</feature>
<dbReference type="InterPro" id="IPR011009">
    <property type="entry name" value="Kinase-like_dom_sf"/>
</dbReference>
<evidence type="ECO:0000256" key="4">
    <source>
        <dbReference type="ARBA" id="ARBA00012425"/>
    </source>
</evidence>
<dbReference type="PANTHER" id="PTHR24056">
    <property type="entry name" value="CELL DIVISION PROTEIN KINASE"/>
    <property type="match status" value="1"/>
</dbReference>
<evidence type="ECO:0000256" key="16">
    <source>
        <dbReference type="PROSITE-ProRule" id="PRU10141"/>
    </source>
</evidence>
<dbReference type="PROSITE" id="PS00107">
    <property type="entry name" value="PROTEIN_KINASE_ATP"/>
    <property type="match status" value="1"/>
</dbReference>
<dbReference type="InterPro" id="IPR017441">
    <property type="entry name" value="Protein_kinase_ATP_BS"/>
</dbReference>
<comment type="catalytic activity">
    <reaction evidence="14">
        <text>L-seryl-[protein] + ATP = O-phospho-L-seryl-[protein] + ADP + H(+)</text>
        <dbReference type="Rhea" id="RHEA:17989"/>
        <dbReference type="Rhea" id="RHEA-COMP:9863"/>
        <dbReference type="Rhea" id="RHEA-COMP:11604"/>
        <dbReference type="ChEBI" id="CHEBI:15378"/>
        <dbReference type="ChEBI" id="CHEBI:29999"/>
        <dbReference type="ChEBI" id="CHEBI:30616"/>
        <dbReference type="ChEBI" id="CHEBI:83421"/>
        <dbReference type="ChEBI" id="CHEBI:456216"/>
        <dbReference type="EC" id="2.7.11.22"/>
    </reaction>
</comment>
<accession>A0A3P6TI36</accession>
<feature type="compositionally biased region" description="Basic residues" evidence="17">
    <location>
        <begin position="90"/>
        <end position="108"/>
    </location>
</feature>
<evidence type="ECO:0000256" key="5">
    <source>
        <dbReference type="ARBA" id="ARBA00022527"/>
    </source>
</evidence>
<feature type="compositionally biased region" description="Polar residues" evidence="17">
    <location>
        <begin position="44"/>
        <end position="54"/>
    </location>
</feature>
<dbReference type="GO" id="GO:0005524">
    <property type="term" value="F:ATP binding"/>
    <property type="evidence" value="ECO:0007669"/>
    <property type="project" value="UniProtKB-UniRule"/>
</dbReference>
<sequence length="1006" mass="111861">MVYKETEHIPESKSKFTGTEQSSKETHCSSPSCSIRSEEISEVSGGSPTTGSFHNNRHLMHSAKKKEKHSKDREVSSKKRRKSVSPSFQHNRRSRSRSISRSRKRRRSPSPSTNGKIREHERRSDYRKSDVRRDMIQTNRRSNQSRRRRSPQRTSRRSDRREGRRKRSRSRSSVSSSSSSDTTSSSMNEMRMKSSLLGEIMTRHHDKRIDRTAKEWKEKRHRRSPTTKKRSSRRHAPSSDSSSSSSGRSPPPCASTLVVPPPPPPPIRVIPASVPPPAAPFMPTVPTFIPPPPAPIGMDPNAYQVAMAAYTAQYGYAGQMAAFTIPPPPYSQPPPIPPPPVAPNPILPPPPLPPMPSSMPLPPCLPVNTSQPPPPAPPAIPNPNLVSSVVATHPVQRDVSVPPVAPPPAPPPMSPQLKRTFIRPLVLNKRLKLREDPENWGCSTVEKYEIKTQVGEGTYGQVYKARDKITQEVVALKKVRLENEKEGFPITAVREIKILRQLNHRNVVKLIDIVTDKQTAADFRKDKGAFYLVFEYLDHDLMGILESQFVEFSDDQISSLMKQLVSGLEYCHSIGFLHRDIKCSNILLNNKGELKLADFGLARFYDEDQDRPYTNRVITLWYRPPELLLGEEQYTTAIDVWSVGCILGELYTKKPMFQGNTEMVQLDVISKLCGTPSPENWPDVIKLPLYCSFRPKRTFPRVLRDTFGFIPDKPLDLLDRMLELDPKRRITSKASLAHPWLKDVDPSKVPPPKLPDWQDCHELWSKKQRKSRSAGSSLNIPQSTQSHSQFVKQHQPVLTSSSHQSDSSTSLKSGPPHGPTKRLNIAHLSAESTASESTASLKNVDAAIRAIQADPSNLEAARALLANLSPTAAASVLQLVSKSGVLPPAVMSALSTSTTSAAHAHPRIQNQLSEILGQLASMEPKGSVSVTLTNLSSARESRIVPEREKEGTRKPAHAVELDMGNVPGMSVRSTNGGDVDCSRILVSLKSEDSKEQSPTKHSELLS</sequence>
<feature type="binding site" evidence="16">
    <location>
        <position position="477"/>
    </location>
    <ligand>
        <name>ATP</name>
        <dbReference type="ChEBI" id="CHEBI:30616"/>
    </ligand>
</feature>
<feature type="compositionally biased region" description="Polar residues" evidence="17">
    <location>
        <begin position="773"/>
        <end position="799"/>
    </location>
</feature>
<comment type="catalytic activity">
    <reaction evidence="15">
        <text>[DNA-directed RNA polymerase] + ATP = phospho-[DNA-directed RNA polymerase] + ADP + H(+)</text>
        <dbReference type="Rhea" id="RHEA:10216"/>
        <dbReference type="Rhea" id="RHEA-COMP:11321"/>
        <dbReference type="Rhea" id="RHEA-COMP:11322"/>
        <dbReference type="ChEBI" id="CHEBI:15378"/>
        <dbReference type="ChEBI" id="CHEBI:30616"/>
        <dbReference type="ChEBI" id="CHEBI:43176"/>
        <dbReference type="ChEBI" id="CHEBI:68546"/>
        <dbReference type="ChEBI" id="CHEBI:456216"/>
        <dbReference type="EC" id="2.7.11.23"/>
    </reaction>
</comment>
<keyword evidence="10" id="KW-0539">Nucleus</keyword>
<evidence type="ECO:0000256" key="9">
    <source>
        <dbReference type="ARBA" id="ARBA00022840"/>
    </source>
</evidence>
<keyword evidence="7 16" id="KW-0547">Nucleotide-binding</keyword>
<dbReference type="InterPro" id="IPR008271">
    <property type="entry name" value="Ser/Thr_kinase_AS"/>
</dbReference>
<keyword evidence="5" id="KW-0723">Serine/threonine-protein kinase</keyword>
<dbReference type="OrthoDB" id="28397at2759"/>
<evidence type="ECO:0000259" key="18">
    <source>
        <dbReference type="PROSITE" id="PS50011"/>
    </source>
</evidence>
<evidence type="ECO:0000256" key="14">
    <source>
        <dbReference type="ARBA" id="ARBA00048367"/>
    </source>
</evidence>
<feature type="region of interest" description="Disordered" evidence="17">
    <location>
        <begin position="765"/>
        <end position="822"/>
    </location>
</feature>
<organism evidence="19 20">
    <name type="scientific">Litomosoides sigmodontis</name>
    <name type="common">Filarial nematode worm</name>
    <dbReference type="NCBI Taxonomy" id="42156"/>
    <lineage>
        <taxon>Eukaryota</taxon>
        <taxon>Metazoa</taxon>
        <taxon>Ecdysozoa</taxon>
        <taxon>Nematoda</taxon>
        <taxon>Chromadorea</taxon>
        <taxon>Rhabditida</taxon>
        <taxon>Spirurina</taxon>
        <taxon>Spiruromorpha</taxon>
        <taxon>Filarioidea</taxon>
        <taxon>Onchocercidae</taxon>
        <taxon>Litomosoides</taxon>
    </lineage>
</organism>
<evidence type="ECO:0000256" key="1">
    <source>
        <dbReference type="ARBA" id="ARBA00004123"/>
    </source>
</evidence>
<dbReference type="SUPFAM" id="SSF56112">
    <property type="entry name" value="Protein kinase-like (PK-like)"/>
    <property type="match status" value="1"/>
</dbReference>
<evidence type="ECO:0000256" key="8">
    <source>
        <dbReference type="ARBA" id="ARBA00022777"/>
    </source>
</evidence>
<dbReference type="PROSITE" id="PS00108">
    <property type="entry name" value="PROTEIN_KINASE_ST"/>
    <property type="match status" value="1"/>
</dbReference>
<dbReference type="PANTHER" id="PTHR24056:SF546">
    <property type="entry name" value="CYCLIN-DEPENDENT KINASE 12"/>
    <property type="match status" value="1"/>
</dbReference>
<feature type="compositionally biased region" description="Basic residues" evidence="17">
    <location>
        <begin position="143"/>
        <end position="155"/>
    </location>
</feature>
<dbReference type="Gene3D" id="1.10.510.10">
    <property type="entry name" value="Transferase(Phosphotransferase) domain 1"/>
    <property type="match status" value="1"/>
</dbReference>
<gene>
    <name evidence="19" type="ORF">NLS_LOCUS4975</name>
</gene>
<feature type="region of interest" description="Disordered" evidence="17">
    <location>
        <begin position="1"/>
        <end position="265"/>
    </location>
</feature>
<protein>
    <recommendedName>
        <fullName evidence="11">Cyclin-dependent kinase 12</fullName>
        <ecNumber evidence="4">2.7.11.22</ecNumber>
        <ecNumber evidence="3">2.7.11.23</ecNumber>
    </recommendedName>
    <alternativeName>
        <fullName evidence="12">Cell division protein kinase 12</fullName>
    </alternativeName>
</protein>
<feature type="compositionally biased region" description="Basic and acidic residues" evidence="17">
    <location>
        <begin position="201"/>
        <end position="218"/>
    </location>
</feature>
<dbReference type="GO" id="GO:0030332">
    <property type="term" value="F:cyclin binding"/>
    <property type="evidence" value="ECO:0007669"/>
    <property type="project" value="TreeGrafter"/>
</dbReference>
<dbReference type="GO" id="GO:0032968">
    <property type="term" value="P:positive regulation of transcription elongation by RNA polymerase II"/>
    <property type="evidence" value="ECO:0007669"/>
    <property type="project" value="TreeGrafter"/>
</dbReference>
<name>A0A3P6TI36_LITSI</name>
<reference evidence="19 20" key="1">
    <citation type="submission" date="2018-08" db="EMBL/GenBank/DDBJ databases">
        <authorList>
            <person name="Laetsch R D."/>
            <person name="Stevens L."/>
            <person name="Kumar S."/>
            <person name="Blaxter L. M."/>
        </authorList>
    </citation>
    <scope>NUCLEOTIDE SEQUENCE [LARGE SCALE GENOMIC DNA]</scope>
</reference>
<feature type="compositionally biased region" description="Basic and acidic residues" evidence="17">
    <location>
        <begin position="1"/>
        <end position="14"/>
    </location>
</feature>
<dbReference type="EMBL" id="UYRX01000347">
    <property type="protein sequence ID" value="VDK80595.1"/>
    <property type="molecule type" value="Genomic_DNA"/>
</dbReference>
<dbReference type="OMA" id="MFQGNTE"/>
<dbReference type="STRING" id="42156.A0A3P6TI36"/>
<keyword evidence="8" id="KW-0418">Kinase</keyword>
<dbReference type="FunFam" id="3.30.200.20:FF:000074">
    <property type="entry name" value="cyclin-dependent kinase 12 isoform X2"/>
    <property type="match status" value="1"/>
</dbReference>
<evidence type="ECO:0000256" key="2">
    <source>
        <dbReference type="ARBA" id="ARBA00006485"/>
    </source>
</evidence>
<dbReference type="InterPro" id="IPR050108">
    <property type="entry name" value="CDK"/>
</dbReference>
<evidence type="ECO:0000256" key="12">
    <source>
        <dbReference type="ARBA" id="ARBA00041920"/>
    </source>
</evidence>
<keyword evidence="20" id="KW-1185">Reference proteome</keyword>
<dbReference type="Gene3D" id="3.30.200.20">
    <property type="entry name" value="Phosphorylase Kinase, domain 1"/>
    <property type="match status" value="1"/>
</dbReference>
<evidence type="ECO:0000256" key="3">
    <source>
        <dbReference type="ARBA" id="ARBA00012409"/>
    </source>
</evidence>
<dbReference type="PROSITE" id="PS50011">
    <property type="entry name" value="PROTEIN_KINASE_DOM"/>
    <property type="match status" value="1"/>
</dbReference>
<feature type="compositionally biased region" description="Low complexity" evidence="17">
    <location>
        <begin position="800"/>
        <end position="813"/>
    </location>
</feature>
<comment type="similarity">
    <text evidence="2">Belongs to the protein kinase superfamily. CMGC Ser/Thr protein kinase family. CDC2/CDKX subfamily.</text>
</comment>
<dbReference type="FunFam" id="1.10.510.10:FF:000415">
    <property type="entry name" value="CMGC/CDK/CRK7 protein kinase, variant"/>
    <property type="match status" value="1"/>
</dbReference>
<evidence type="ECO:0000256" key="10">
    <source>
        <dbReference type="ARBA" id="ARBA00023242"/>
    </source>
</evidence>
<dbReference type="EC" id="2.7.11.23" evidence="3"/>
<dbReference type="EC" id="2.7.11.22" evidence="4"/>
<comment type="subcellular location">
    <subcellularLocation>
        <location evidence="1">Nucleus</location>
    </subcellularLocation>
</comment>